<dbReference type="Proteomes" id="UP000231962">
    <property type="component" value="Unassembled WGS sequence"/>
</dbReference>
<keyword evidence="2" id="KW-1133">Transmembrane helix</keyword>
<feature type="region of interest" description="Disordered" evidence="1">
    <location>
        <begin position="52"/>
        <end position="74"/>
    </location>
</feature>
<evidence type="ECO:0000256" key="2">
    <source>
        <dbReference type="SAM" id="Phobius"/>
    </source>
</evidence>
<evidence type="ECO:0000313" key="7">
    <source>
        <dbReference type="Proteomes" id="UP000231990"/>
    </source>
</evidence>
<keyword evidence="2" id="KW-0472">Membrane</keyword>
<dbReference type="Gene3D" id="3.30.2420.10">
    <property type="entry name" value="TonB"/>
    <property type="match status" value="1"/>
</dbReference>
<dbReference type="GO" id="GO:0055085">
    <property type="term" value="P:transmembrane transport"/>
    <property type="evidence" value="ECO:0007669"/>
    <property type="project" value="InterPro"/>
</dbReference>
<name>A0A2M9ZR65_9LEPT</name>
<sequence>MNQGQGVAVSFLLHILMVISYLSFYKYCSGRQVDDSVHLSFQYGGVPQTRLSFSSQTGKGESKSLSSSSNAGNPLEEVERFKNEIHYPAEALEQRLESQCKWEVTIGPEGKAAQVKTVEPCRYPIFEKHFRKALSQWQFHLESGTTLLIPISFRIDSND</sequence>
<gene>
    <name evidence="4" type="ORF">CH360_00505</name>
    <name evidence="5" type="ORF">CH373_00505</name>
</gene>
<dbReference type="RefSeq" id="WP_100711988.1">
    <property type="nucleotide sequence ID" value="NZ_NPDY01000001.1"/>
</dbReference>
<keyword evidence="2" id="KW-0812">Transmembrane</keyword>
<protein>
    <recommendedName>
        <fullName evidence="3">TonB C-terminal domain-containing protein</fullName>
    </recommendedName>
</protein>
<dbReference type="EMBL" id="NPDY01000001">
    <property type="protein sequence ID" value="PJZ71045.1"/>
    <property type="molecule type" value="Genomic_DNA"/>
</dbReference>
<dbReference type="NCBIfam" id="NF047760">
    <property type="entry name" value="LIC10042_TonB"/>
    <property type="match status" value="1"/>
</dbReference>
<dbReference type="OrthoDB" id="327052at2"/>
<organism evidence="5 7">
    <name type="scientific">Leptospira perolatii</name>
    <dbReference type="NCBI Taxonomy" id="2023191"/>
    <lineage>
        <taxon>Bacteria</taxon>
        <taxon>Pseudomonadati</taxon>
        <taxon>Spirochaetota</taxon>
        <taxon>Spirochaetia</taxon>
        <taxon>Leptospirales</taxon>
        <taxon>Leptospiraceae</taxon>
        <taxon>Leptospira</taxon>
    </lineage>
</organism>
<evidence type="ECO:0000313" key="5">
    <source>
        <dbReference type="EMBL" id="PJZ74577.1"/>
    </source>
</evidence>
<dbReference type="InterPro" id="IPR037682">
    <property type="entry name" value="TonB_C"/>
</dbReference>
<dbReference type="Pfam" id="PF03544">
    <property type="entry name" value="TonB_C"/>
    <property type="match status" value="1"/>
</dbReference>
<reference evidence="6 7" key="1">
    <citation type="submission" date="2017-07" db="EMBL/GenBank/DDBJ databases">
        <title>Leptospira spp. isolated from tropical soils.</title>
        <authorList>
            <person name="Thibeaux R."/>
            <person name="Iraola G."/>
            <person name="Ferres I."/>
            <person name="Bierque E."/>
            <person name="Girault D."/>
            <person name="Soupe-Gilbert M.-E."/>
            <person name="Picardeau M."/>
            <person name="Goarant C."/>
        </authorList>
    </citation>
    <scope>NUCLEOTIDE SEQUENCE [LARGE SCALE GENOMIC DNA]</scope>
    <source>
        <strain evidence="5 7">FH1-B-B1</strain>
        <strain evidence="4 6">FH1-B-C1</strain>
    </source>
</reference>
<feature type="transmembrane region" description="Helical" evidence="2">
    <location>
        <begin position="6"/>
        <end position="24"/>
    </location>
</feature>
<dbReference type="SUPFAM" id="SSF74653">
    <property type="entry name" value="TolA/TonB C-terminal domain"/>
    <property type="match status" value="1"/>
</dbReference>
<proteinExistence type="predicted"/>
<dbReference type="AlphaFoldDB" id="A0A2M9ZR65"/>
<evidence type="ECO:0000313" key="4">
    <source>
        <dbReference type="EMBL" id="PJZ71045.1"/>
    </source>
</evidence>
<accession>A0A2M9ZR65</accession>
<dbReference type="EMBL" id="NPDZ01000001">
    <property type="protein sequence ID" value="PJZ74577.1"/>
    <property type="molecule type" value="Genomic_DNA"/>
</dbReference>
<evidence type="ECO:0000259" key="3">
    <source>
        <dbReference type="PROSITE" id="PS52015"/>
    </source>
</evidence>
<dbReference type="Proteomes" id="UP000231990">
    <property type="component" value="Unassembled WGS sequence"/>
</dbReference>
<dbReference type="PROSITE" id="PS52015">
    <property type="entry name" value="TONB_CTD"/>
    <property type="match status" value="1"/>
</dbReference>
<feature type="domain" description="TonB C-terminal" evidence="3">
    <location>
        <begin position="72"/>
        <end position="159"/>
    </location>
</feature>
<evidence type="ECO:0000313" key="6">
    <source>
        <dbReference type="Proteomes" id="UP000231962"/>
    </source>
</evidence>
<comment type="caution">
    <text evidence="5">The sequence shown here is derived from an EMBL/GenBank/DDBJ whole genome shotgun (WGS) entry which is preliminary data.</text>
</comment>
<keyword evidence="6" id="KW-1185">Reference proteome</keyword>
<evidence type="ECO:0000256" key="1">
    <source>
        <dbReference type="SAM" id="MobiDB-lite"/>
    </source>
</evidence>